<evidence type="ECO:0000313" key="2">
    <source>
        <dbReference type="Proteomes" id="UP000604825"/>
    </source>
</evidence>
<dbReference type="EMBL" id="CAJGYO010000009">
    <property type="protein sequence ID" value="CAD6254658.1"/>
    <property type="molecule type" value="Genomic_DNA"/>
</dbReference>
<evidence type="ECO:0000313" key="1">
    <source>
        <dbReference type="EMBL" id="CAD6254658.1"/>
    </source>
</evidence>
<protein>
    <submittedName>
        <fullName evidence="1">Uncharacterized protein</fullName>
    </submittedName>
</protein>
<organism evidence="1 2">
    <name type="scientific">Miscanthus lutarioriparius</name>
    <dbReference type="NCBI Taxonomy" id="422564"/>
    <lineage>
        <taxon>Eukaryota</taxon>
        <taxon>Viridiplantae</taxon>
        <taxon>Streptophyta</taxon>
        <taxon>Embryophyta</taxon>
        <taxon>Tracheophyta</taxon>
        <taxon>Spermatophyta</taxon>
        <taxon>Magnoliopsida</taxon>
        <taxon>Liliopsida</taxon>
        <taxon>Poales</taxon>
        <taxon>Poaceae</taxon>
        <taxon>PACMAD clade</taxon>
        <taxon>Panicoideae</taxon>
        <taxon>Andropogonodae</taxon>
        <taxon>Andropogoneae</taxon>
        <taxon>Saccharinae</taxon>
        <taxon>Miscanthus</taxon>
    </lineage>
</organism>
<proteinExistence type="predicted"/>
<keyword evidence="2" id="KW-1185">Reference proteome</keyword>
<name>A0A811Q6B0_9POAL</name>
<gene>
    <name evidence="1" type="ORF">NCGR_LOCUS38261</name>
</gene>
<comment type="caution">
    <text evidence="1">The sequence shown here is derived from an EMBL/GenBank/DDBJ whole genome shotgun (WGS) entry which is preliminary data.</text>
</comment>
<dbReference type="Proteomes" id="UP000604825">
    <property type="component" value="Unassembled WGS sequence"/>
</dbReference>
<sequence>MAVRGDGCCCFRRIWRRSIPPLSPKRWFRGASAAASGGGGGNCFKRRWPAAAAAVTASSGGFRRPRLPAEVATGGGGSFEWRWRQLQALLPVQQAATACSSPRS</sequence>
<dbReference type="AlphaFoldDB" id="A0A811Q6B0"/>
<accession>A0A811Q6B0</accession>
<reference evidence="1" key="1">
    <citation type="submission" date="2020-10" db="EMBL/GenBank/DDBJ databases">
        <authorList>
            <person name="Han B."/>
            <person name="Lu T."/>
            <person name="Zhao Q."/>
            <person name="Huang X."/>
            <person name="Zhao Y."/>
        </authorList>
    </citation>
    <scope>NUCLEOTIDE SEQUENCE</scope>
</reference>